<dbReference type="InterPro" id="IPR043129">
    <property type="entry name" value="ATPase_NBD"/>
</dbReference>
<gene>
    <name evidence="2" type="ORF">SAMN05421835_103134</name>
</gene>
<dbReference type="GO" id="GO:0002949">
    <property type="term" value="P:tRNA threonylcarbamoyladenosine modification"/>
    <property type="evidence" value="ECO:0007669"/>
    <property type="project" value="InterPro"/>
</dbReference>
<reference evidence="2 3" key="1">
    <citation type="submission" date="2016-10" db="EMBL/GenBank/DDBJ databases">
        <authorList>
            <person name="de Groot N.N."/>
        </authorList>
    </citation>
    <scope>NUCLEOTIDE SEQUENCE [LARGE SCALE GENOMIC DNA]</scope>
    <source>
        <strain evidence="2 3">DSM 44468</strain>
    </source>
</reference>
<dbReference type="STRING" id="115433.SAMN05421835_103134"/>
<sequence>MAKWLNHFAAAQRPLSSTEGIPWYTVLVLAIDTSTPAVTAGLATLAGADVSVLAERVTINPRAHGELITPHVLDAAREAGVTLRQVDAIVCGVGPGPFTGLRAGMATAAALAHGLGVNAYPVCSLDAIAATAQAGEPFLAVTDARRREVYWAAYDADGNRTDGPHVQAPEPLGLSVAAGDGALLYAEKLAVRTIDPRYPTVAGLVAAARPAFDAEPAPLTPLYLRRPDATEPGARKRVMA</sequence>
<protein>
    <submittedName>
        <fullName evidence="2">tRNA threonylcarbamoyl adenosine modification protein YeaZ</fullName>
    </submittedName>
</protein>
<dbReference type="SUPFAM" id="SSF53067">
    <property type="entry name" value="Actin-like ATPase domain"/>
    <property type="match status" value="2"/>
</dbReference>
<evidence type="ECO:0000313" key="3">
    <source>
        <dbReference type="Proteomes" id="UP000199025"/>
    </source>
</evidence>
<proteinExistence type="predicted"/>
<keyword evidence="3" id="KW-1185">Reference proteome</keyword>
<dbReference type="Proteomes" id="UP000199025">
    <property type="component" value="Unassembled WGS sequence"/>
</dbReference>
<accession>A0A1I3NRK4</accession>
<dbReference type="PANTHER" id="PTHR11735">
    <property type="entry name" value="TRNA N6-ADENOSINE THREONYLCARBAMOYLTRANSFERASE"/>
    <property type="match status" value="1"/>
</dbReference>
<organism evidence="2 3">
    <name type="scientific">Amycolatopsis sacchari</name>
    <dbReference type="NCBI Taxonomy" id="115433"/>
    <lineage>
        <taxon>Bacteria</taxon>
        <taxon>Bacillati</taxon>
        <taxon>Actinomycetota</taxon>
        <taxon>Actinomycetes</taxon>
        <taxon>Pseudonocardiales</taxon>
        <taxon>Pseudonocardiaceae</taxon>
        <taxon>Amycolatopsis</taxon>
    </lineage>
</organism>
<name>A0A1I3NRK4_9PSEU</name>
<dbReference type="Pfam" id="PF00814">
    <property type="entry name" value="TsaD"/>
    <property type="match status" value="1"/>
</dbReference>
<dbReference type="InterPro" id="IPR000905">
    <property type="entry name" value="Gcp-like_dom"/>
</dbReference>
<dbReference type="EMBL" id="FORP01000003">
    <property type="protein sequence ID" value="SFJ11911.1"/>
    <property type="molecule type" value="Genomic_DNA"/>
</dbReference>
<dbReference type="GO" id="GO:0005829">
    <property type="term" value="C:cytosol"/>
    <property type="evidence" value="ECO:0007669"/>
    <property type="project" value="TreeGrafter"/>
</dbReference>
<feature type="domain" description="Gcp-like" evidence="1">
    <location>
        <begin position="61"/>
        <end position="162"/>
    </location>
</feature>
<evidence type="ECO:0000259" key="1">
    <source>
        <dbReference type="Pfam" id="PF00814"/>
    </source>
</evidence>
<evidence type="ECO:0000313" key="2">
    <source>
        <dbReference type="EMBL" id="SFJ11911.1"/>
    </source>
</evidence>
<dbReference type="PANTHER" id="PTHR11735:SF11">
    <property type="entry name" value="TRNA THREONYLCARBAMOYLADENOSINE BIOSYNTHESIS PROTEIN TSAB"/>
    <property type="match status" value="1"/>
</dbReference>
<dbReference type="Gene3D" id="3.30.420.40">
    <property type="match status" value="2"/>
</dbReference>
<dbReference type="NCBIfam" id="TIGR03725">
    <property type="entry name" value="T6A_YeaZ"/>
    <property type="match status" value="1"/>
</dbReference>
<dbReference type="AlphaFoldDB" id="A0A1I3NRK4"/>
<dbReference type="InterPro" id="IPR022496">
    <property type="entry name" value="T6A_TsaB"/>
</dbReference>